<dbReference type="RefSeq" id="WP_343920653.1">
    <property type="nucleotide sequence ID" value="NZ_BAAAJT010000002.1"/>
</dbReference>
<gene>
    <name evidence="2" type="ORF">ACFSDE_17080</name>
</gene>
<keyword evidence="3" id="KW-1185">Reference proteome</keyword>
<dbReference type="Pfam" id="PF00753">
    <property type="entry name" value="Lactamase_B"/>
    <property type="match status" value="1"/>
</dbReference>
<dbReference type="InterPro" id="IPR001279">
    <property type="entry name" value="Metallo-B-lactamas"/>
</dbReference>
<dbReference type="PANTHER" id="PTHR42951">
    <property type="entry name" value="METALLO-BETA-LACTAMASE DOMAIN-CONTAINING"/>
    <property type="match status" value="1"/>
</dbReference>
<organism evidence="2 3">
    <name type="scientific">Nocardioides aestuarii</name>
    <dbReference type="NCBI Taxonomy" id="252231"/>
    <lineage>
        <taxon>Bacteria</taxon>
        <taxon>Bacillati</taxon>
        <taxon>Actinomycetota</taxon>
        <taxon>Actinomycetes</taxon>
        <taxon>Propionibacteriales</taxon>
        <taxon>Nocardioidaceae</taxon>
        <taxon>Nocardioides</taxon>
    </lineage>
</organism>
<feature type="domain" description="Metallo-beta-lactamase" evidence="1">
    <location>
        <begin position="24"/>
        <end position="216"/>
    </location>
</feature>
<evidence type="ECO:0000259" key="1">
    <source>
        <dbReference type="SMART" id="SM00849"/>
    </source>
</evidence>
<sequence>MSRVVSPFREVGDRVWVARHDWFDVNVTLVGGERGLLLVDTHGSGAAAREVVADVRALGAGDVVGVVNTHWHFDHTFGNAEVRAAYGEVPITAHEQAAAELAAGAEEIRERYAAGDDPHRDDVLATTVVGPDDLFSSVRVLDLGDRAVELLHPGRGHTAGDLVVNVADAGVLLAGDLVEESGPPSLGRDSWPMEWPLTLDLVLDLVTPGTVVVPGHGAPVDRDFVTLQRDDLGVVAETIRDLASRGIPVTEALGAAEWPFEASLLADAVRRGYEHLPRSQKRLPLV</sequence>
<reference evidence="3" key="1">
    <citation type="journal article" date="2019" name="Int. J. Syst. Evol. Microbiol.">
        <title>The Global Catalogue of Microorganisms (GCM) 10K type strain sequencing project: providing services to taxonomists for standard genome sequencing and annotation.</title>
        <authorList>
            <consortium name="The Broad Institute Genomics Platform"/>
            <consortium name="The Broad Institute Genome Sequencing Center for Infectious Disease"/>
            <person name="Wu L."/>
            <person name="Ma J."/>
        </authorList>
    </citation>
    <scope>NUCLEOTIDE SEQUENCE [LARGE SCALE GENOMIC DNA]</scope>
    <source>
        <strain evidence="3">CGMCC 1.12477</strain>
    </source>
</reference>
<dbReference type="InterPro" id="IPR050855">
    <property type="entry name" value="NDM-1-like"/>
</dbReference>
<comment type="caution">
    <text evidence="2">The sequence shown here is derived from an EMBL/GenBank/DDBJ whole genome shotgun (WGS) entry which is preliminary data.</text>
</comment>
<dbReference type="EMBL" id="JBHUGD010000003">
    <property type="protein sequence ID" value="MFD1948520.1"/>
    <property type="molecule type" value="Genomic_DNA"/>
</dbReference>
<dbReference type="Gene3D" id="3.60.15.10">
    <property type="entry name" value="Ribonuclease Z/Hydroxyacylglutathione hydrolase-like"/>
    <property type="match status" value="1"/>
</dbReference>
<accession>A0ABW4TRG9</accession>
<dbReference type="Proteomes" id="UP001597351">
    <property type="component" value="Unassembled WGS sequence"/>
</dbReference>
<name>A0ABW4TRG9_9ACTN</name>
<dbReference type="PANTHER" id="PTHR42951:SF4">
    <property type="entry name" value="ACYL-COENZYME A THIOESTERASE MBLAC2"/>
    <property type="match status" value="1"/>
</dbReference>
<dbReference type="SUPFAM" id="SSF56281">
    <property type="entry name" value="Metallo-hydrolase/oxidoreductase"/>
    <property type="match status" value="1"/>
</dbReference>
<dbReference type="CDD" id="cd16282">
    <property type="entry name" value="metallo-hydrolase-like_MBL-fold"/>
    <property type="match status" value="1"/>
</dbReference>
<protein>
    <submittedName>
        <fullName evidence="2">MBL fold metallo-hydrolase</fullName>
    </submittedName>
</protein>
<dbReference type="InterPro" id="IPR036866">
    <property type="entry name" value="RibonucZ/Hydroxyglut_hydro"/>
</dbReference>
<dbReference type="SMART" id="SM00849">
    <property type="entry name" value="Lactamase_B"/>
    <property type="match status" value="1"/>
</dbReference>
<evidence type="ECO:0000313" key="2">
    <source>
        <dbReference type="EMBL" id="MFD1948520.1"/>
    </source>
</evidence>
<evidence type="ECO:0000313" key="3">
    <source>
        <dbReference type="Proteomes" id="UP001597351"/>
    </source>
</evidence>
<proteinExistence type="predicted"/>